<dbReference type="Proteomes" id="UP000030905">
    <property type="component" value="Chromosome"/>
</dbReference>
<reference evidence="15" key="2">
    <citation type="submission" date="2015-10" db="EMBL/GenBank/DDBJ databases">
        <title>Improved Draft Genome Sequence of Clostridium pasteurianum Strain ATCC 6013 (DSM 525) Using a Hybrid Next-Generation Sequencing Approach.</title>
        <authorList>
            <person name="Pyne M.E."/>
            <person name="Utturkar S.M."/>
            <person name="Brown S.D."/>
            <person name="Moo-Young M."/>
            <person name="Chung D.A."/>
            <person name="Chou P.C."/>
        </authorList>
    </citation>
    <scope>NUCLEOTIDE SEQUENCE</scope>
    <source>
        <strain evidence="15">ATCC 6013</strain>
    </source>
</reference>
<evidence type="ECO:0000256" key="9">
    <source>
        <dbReference type="ARBA" id="ARBA00023172"/>
    </source>
</evidence>
<dbReference type="Pfam" id="PF02899">
    <property type="entry name" value="Phage_int_SAM_1"/>
    <property type="match status" value="1"/>
</dbReference>
<gene>
    <name evidence="14" type="ORF">CLPA_c24350</name>
    <name evidence="15" type="ORF">CP6013_00744</name>
</gene>
<dbReference type="KEGG" id="cpat:CLPA_c24350"/>
<dbReference type="InterPro" id="IPR011010">
    <property type="entry name" value="DNA_brk_join_enz"/>
</dbReference>
<dbReference type="Proteomes" id="UP000028042">
    <property type="component" value="Unassembled WGS sequence"/>
</dbReference>
<dbReference type="PANTHER" id="PTHR30349:SF77">
    <property type="entry name" value="TYROSINE RECOMBINASE XERC"/>
    <property type="match status" value="1"/>
</dbReference>
<dbReference type="Gene3D" id="1.10.150.130">
    <property type="match status" value="1"/>
</dbReference>
<dbReference type="GO" id="GO:0003677">
    <property type="term" value="F:DNA binding"/>
    <property type="evidence" value="ECO:0007669"/>
    <property type="project" value="UniProtKB-UniRule"/>
</dbReference>
<evidence type="ECO:0000259" key="13">
    <source>
        <dbReference type="PROSITE" id="PS51900"/>
    </source>
</evidence>
<evidence type="ECO:0000256" key="7">
    <source>
        <dbReference type="ARBA" id="ARBA00022908"/>
    </source>
</evidence>
<evidence type="ECO:0000256" key="3">
    <source>
        <dbReference type="ARBA" id="ARBA00008857"/>
    </source>
</evidence>
<evidence type="ECO:0000256" key="2">
    <source>
        <dbReference type="ARBA" id="ARBA00004496"/>
    </source>
</evidence>
<dbReference type="InterPro" id="IPR044068">
    <property type="entry name" value="CB"/>
</dbReference>
<dbReference type="Pfam" id="PF00589">
    <property type="entry name" value="Phage_integrase"/>
    <property type="match status" value="1"/>
</dbReference>
<dbReference type="InterPro" id="IPR004107">
    <property type="entry name" value="Integrase_SAM-like_N"/>
</dbReference>
<proteinExistence type="inferred from homology"/>
<dbReference type="InterPro" id="IPR010998">
    <property type="entry name" value="Integrase_recombinase_N"/>
</dbReference>
<keyword evidence="7" id="KW-0229">DNA integration</keyword>
<dbReference type="GO" id="GO:0015074">
    <property type="term" value="P:DNA integration"/>
    <property type="evidence" value="ECO:0007669"/>
    <property type="project" value="UniProtKB-KW"/>
</dbReference>
<name>A0A0H3JAF0_CLOPA</name>
<keyword evidence="10" id="KW-0131">Cell cycle</keyword>
<reference evidence="14 17" key="1">
    <citation type="journal article" date="2015" name="Genome Announc.">
        <title>Complete Genome Sequence of the Nitrogen-Fixing and Solvent-Producing Clostridium pasteurianum DSM 525.</title>
        <authorList>
            <person name="Poehlein A."/>
            <person name="Grosse-Honebrink A."/>
            <person name="Zhang Y."/>
            <person name="Minton N.P."/>
            <person name="Daniel R."/>
        </authorList>
    </citation>
    <scope>NUCLEOTIDE SEQUENCE [LARGE SCALE GENOMIC DNA]</scope>
    <source>
        <strain evidence="14">DSM 525</strain>
        <strain evidence="17">DSM 525 / ATCC 6013</strain>
    </source>
</reference>
<evidence type="ECO:0000313" key="14">
    <source>
        <dbReference type="EMBL" id="AJA52493.1"/>
    </source>
</evidence>
<dbReference type="PATRIC" id="fig|1262449.3.peg.555"/>
<evidence type="ECO:0000313" key="17">
    <source>
        <dbReference type="Proteomes" id="UP000030905"/>
    </source>
</evidence>
<feature type="domain" description="Core-binding (CB)" evidence="13">
    <location>
        <begin position="1"/>
        <end position="83"/>
    </location>
</feature>
<protein>
    <submittedName>
        <fullName evidence="15">Integrase family protein</fullName>
    </submittedName>
    <submittedName>
        <fullName evidence="14">Putative tyrosine recombinase XerC-like</fullName>
    </submittedName>
</protein>
<dbReference type="PANTHER" id="PTHR30349">
    <property type="entry name" value="PHAGE INTEGRASE-RELATED"/>
    <property type="match status" value="1"/>
</dbReference>
<dbReference type="RefSeq" id="WP_003441170.1">
    <property type="nucleotide sequence ID" value="NZ_CP009267.1"/>
</dbReference>
<reference evidence="15 16" key="3">
    <citation type="journal article" name="Genome Announc.">
        <title>Improved Draft Genome Sequence of Clostridium pasteurianum Strain ATCC 6013 (DSM 525) Using a Hybrid Next-Generation Sequencing Approach.</title>
        <authorList>
            <person name="Pyne M.E."/>
            <person name="Utturkar S."/>
            <person name="Brown S.D."/>
            <person name="Moo-Young M."/>
            <person name="Chung D.A."/>
            <person name="Chou C.P."/>
        </authorList>
    </citation>
    <scope>NUCLEOTIDE SEQUENCE [LARGE SCALE GENOMIC DNA]</scope>
    <source>
        <strain evidence="15 16">ATCC 6013</strain>
    </source>
</reference>
<keyword evidence="8 11" id="KW-0238">DNA-binding</keyword>
<organism evidence="14 17">
    <name type="scientific">Clostridium pasteurianum DSM 525 = ATCC 6013</name>
    <dbReference type="NCBI Taxonomy" id="1262449"/>
    <lineage>
        <taxon>Bacteria</taxon>
        <taxon>Bacillati</taxon>
        <taxon>Bacillota</taxon>
        <taxon>Clostridia</taxon>
        <taxon>Eubacteriales</taxon>
        <taxon>Clostridiaceae</taxon>
        <taxon>Clostridium</taxon>
    </lineage>
</organism>
<dbReference type="KEGG" id="cpae:CPAST_c24350"/>
<evidence type="ECO:0000313" key="16">
    <source>
        <dbReference type="Proteomes" id="UP000028042"/>
    </source>
</evidence>
<evidence type="ECO:0000256" key="1">
    <source>
        <dbReference type="ARBA" id="ARBA00003283"/>
    </source>
</evidence>
<dbReference type="EMBL" id="JPGY02000001">
    <property type="protein sequence ID" value="KRU11497.1"/>
    <property type="molecule type" value="Genomic_DNA"/>
</dbReference>
<evidence type="ECO:0000313" key="15">
    <source>
        <dbReference type="EMBL" id="KRU11497.1"/>
    </source>
</evidence>
<evidence type="ECO:0000256" key="8">
    <source>
        <dbReference type="ARBA" id="ARBA00023125"/>
    </source>
</evidence>
<dbReference type="InterPro" id="IPR002104">
    <property type="entry name" value="Integrase_catalytic"/>
</dbReference>
<keyword evidence="4" id="KW-0963">Cytoplasm</keyword>
<keyword evidence="5" id="KW-0132">Cell division</keyword>
<dbReference type="GO" id="GO:0005737">
    <property type="term" value="C:cytoplasm"/>
    <property type="evidence" value="ECO:0007669"/>
    <property type="project" value="UniProtKB-SubCell"/>
</dbReference>
<accession>A0A0H3JAF0</accession>
<comment type="function">
    <text evidence="1">Site-specific tyrosine recombinase, which acts by catalyzing the cutting and rejoining of the recombining DNA molecules.</text>
</comment>
<keyword evidence="17" id="KW-1185">Reference proteome</keyword>
<evidence type="ECO:0000259" key="12">
    <source>
        <dbReference type="PROSITE" id="PS51898"/>
    </source>
</evidence>
<evidence type="ECO:0000256" key="6">
    <source>
        <dbReference type="ARBA" id="ARBA00022829"/>
    </source>
</evidence>
<dbReference type="GO" id="GO:0007059">
    <property type="term" value="P:chromosome segregation"/>
    <property type="evidence" value="ECO:0007669"/>
    <property type="project" value="UniProtKB-KW"/>
</dbReference>
<dbReference type="PROSITE" id="PS51898">
    <property type="entry name" value="TYR_RECOMBINASE"/>
    <property type="match status" value="1"/>
</dbReference>
<keyword evidence="6" id="KW-0159">Chromosome partition</keyword>
<evidence type="ECO:0000256" key="11">
    <source>
        <dbReference type="PROSITE-ProRule" id="PRU01248"/>
    </source>
</evidence>
<dbReference type="EMBL" id="CP009268">
    <property type="protein sequence ID" value="AJA52493.1"/>
    <property type="molecule type" value="Genomic_DNA"/>
</dbReference>
<keyword evidence="9" id="KW-0233">DNA recombination</keyword>
<evidence type="ECO:0000256" key="5">
    <source>
        <dbReference type="ARBA" id="ARBA00022618"/>
    </source>
</evidence>
<dbReference type="InterPro" id="IPR050090">
    <property type="entry name" value="Tyrosine_recombinase_XerCD"/>
</dbReference>
<dbReference type="GO" id="GO:0051301">
    <property type="term" value="P:cell division"/>
    <property type="evidence" value="ECO:0007669"/>
    <property type="project" value="UniProtKB-KW"/>
</dbReference>
<dbReference type="SUPFAM" id="SSF56349">
    <property type="entry name" value="DNA breaking-rejoining enzymes"/>
    <property type="match status" value="1"/>
</dbReference>
<comment type="similarity">
    <text evidence="3">Belongs to the 'phage' integrase family.</text>
</comment>
<sequence length="281" mass="32618">MDYIKGFEDWLKERDKSNNTISCYLRDIKEFEGWLSIYSSDGLREVPQIFLIHFKKFQKGTEASITTINRKLASVNSFYKYMYQKGFINEELKVEQYKDKDAKQYKGLDERQLWKIRAEIHKAKNLFHICIFEILINTGIRVSELINIKLSDIQISDRKGSLTVIGKGEAKRTVPLNKAGRKAITDYLAVRRNDESRYLLIGQRGKLKRNAVNLILEKYGNRAGVKVTPHMARHTLGYNLIKQGNPITTIQQILGHENVQTTNRYTLTTERDISAALERLE</sequence>
<dbReference type="PROSITE" id="PS51900">
    <property type="entry name" value="CB"/>
    <property type="match status" value="1"/>
</dbReference>
<dbReference type="GO" id="GO:0006310">
    <property type="term" value="P:DNA recombination"/>
    <property type="evidence" value="ECO:0007669"/>
    <property type="project" value="UniProtKB-KW"/>
</dbReference>
<feature type="domain" description="Tyr recombinase" evidence="12">
    <location>
        <begin position="103"/>
        <end position="278"/>
    </location>
</feature>
<dbReference type="eggNOG" id="COG4974">
    <property type="taxonomic scope" value="Bacteria"/>
</dbReference>
<evidence type="ECO:0000256" key="10">
    <source>
        <dbReference type="ARBA" id="ARBA00023306"/>
    </source>
</evidence>
<evidence type="ECO:0000256" key="4">
    <source>
        <dbReference type="ARBA" id="ARBA00022490"/>
    </source>
</evidence>
<dbReference type="Gene3D" id="1.10.443.10">
    <property type="entry name" value="Intergrase catalytic core"/>
    <property type="match status" value="1"/>
</dbReference>
<comment type="subcellular location">
    <subcellularLocation>
        <location evidence="2">Cytoplasm</location>
    </subcellularLocation>
</comment>
<dbReference type="AlphaFoldDB" id="A0A0H3JAF0"/>
<dbReference type="InterPro" id="IPR013762">
    <property type="entry name" value="Integrase-like_cat_sf"/>
</dbReference>